<dbReference type="AlphaFoldDB" id="A0A4Q9H448"/>
<reference evidence="4 5" key="1">
    <citation type="submission" date="2019-02" db="EMBL/GenBank/DDBJ databases">
        <title>Aquabacterium sp. strain KMB7.</title>
        <authorList>
            <person name="Chen W.-M."/>
        </authorList>
    </citation>
    <scope>NUCLEOTIDE SEQUENCE [LARGE SCALE GENOMIC DNA]</scope>
    <source>
        <strain evidence="4 5">KMB7</strain>
    </source>
</reference>
<dbReference type="InterPro" id="IPR009057">
    <property type="entry name" value="Homeodomain-like_sf"/>
</dbReference>
<dbReference type="Gene3D" id="1.10.357.10">
    <property type="entry name" value="Tetracycline Repressor, domain 2"/>
    <property type="match status" value="1"/>
</dbReference>
<dbReference type="OrthoDB" id="8617654at2"/>
<dbReference type="Gene3D" id="1.10.10.60">
    <property type="entry name" value="Homeodomain-like"/>
    <property type="match status" value="1"/>
</dbReference>
<evidence type="ECO:0000256" key="2">
    <source>
        <dbReference type="PROSITE-ProRule" id="PRU00335"/>
    </source>
</evidence>
<name>A0A4Q9H448_9BURK</name>
<feature type="DNA-binding region" description="H-T-H motif" evidence="2">
    <location>
        <begin position="78"/>
        <end position="97"/>
    </location>
</feature>
<keyword evidence="1 2" id="KW-0238">DNA-binding</keyword>
<dbReference type="PANTHER" id="PTHR47752">
    <property type="entry name" value="HTH-TYPE TRANSCRIPTIONAL REPRESSOR FABR"/>
    <property type="match status" value="1"/>
</dbReference>
<gene>
    <name evidence="4" type="ORF">EYS42_05995</name>
</gene>
<dbReference type="Pfam" id="PF00440">
    <property type="entry name" value="TetR_N"/>
    <property type="match status" value="1"/>
</dbReference>
<organism evidence="4 5">
    <name type="scientific">Aquabacterium lacunae</name>
    <dbReference type="NCBI Taxonomy" id="2528630"/>
    <lineage>
        <taxon>Bacteria</taxon>
        <taxon>Pseudomonadati</taxon>
        <taxon>Pseudomonadota</taxon>
        <taxon>Betaproteobacteria</taxon>
        <taxon>Burkholderiales</taxon>
        <taxon>Aquabacterium</taxon>
    </lineage>
</organism>
<dbReference type="SUPFAM" id="SSF46689">
    <property type="entry name" value="Homeodomain-like"/>
    <property type="match status" value="1"/>
</dbReference>
<protein>
    <submittedName>
        <fullName evidence="4">TetR family transcriptional regulator</fullName>
    </submittedName>
</protein>
<dbReference type="GO" id="GO:0003677">
    <property type="term" value="F:DNA binding"/>
    <property type="evidence" value="ECO:0007669"/>
    <property type="project" value="UniProtKB-UniRule"/>
</dbReference>
<comment type="caution">
    <text evidence="4">The sequence shown here is derived from an EMBL/GenBank/DDBJ whole genome shotgun (WGS) entry which is preliminary data.</text>
</comment>
<dbReference type="EMBL" id="SIXI01000002">
    <property type="protein sequence ID" value="TBO32725.1"/>
    <property type="molecule type" value="Genomic_DNA"/>
</dbReference>
<feature type="domain" description="HTH tetR-type" evidence="3">
    <location>
        <begin position="54"/>
        <end position="115"/>
    </location>
</feature>
<keyword evidence="5" id="KW-1185">Reference proteome</keyword>
<dbReference type="PROSITE" id="PS50977">
    <property type="entry name" value="HTH_TETR_2"/>
    <property type="match status" value="1"/>
</dbReference>
<dbReference type="Proteomes" id="UP000292120">
    <property type="component" value="Unassembled WGS sequence"/>
</dbReference>
<proteinExistence type="predicted"/>
<evidence type="ECO:0000313" key="4">
    <source>
        <dbReference type="EMBL" id="TBO32725.1"/>
    </source>
</evidence>
<evidence type="ECO:0000313" key="5">
    <source>
        <dbReference type="Proteomes" id="UP000292120"/>
    </source>
</evidence>
<evidence type="ECO:0000256" key="1">
    <source>
        <dbReference type="ARBA" id="ARBA00023125"/>
    </source>
</evidence>
<dbReference type="InterPro" id="IPR050692">
    <property type="entry name" value="HTH_transcr_repressor_FabR"/>
</dbReference>
<accession>A0A4Q9H448</accession>
<sequence>MASTCQLVWRAAPDATIRRALICTPKYPNGYNVANRIPAVNMIDAPPAPAAPMATGKRQLMDAALRLMSQHQASDALSLRELAREAGLNHNTFYRHFSSLSQLQAELMSEFSAHLREGTRAARARTEGEPSVAKRVVGWLFEFAAQHRALCLVAWRTLHGPPSEGRLQLQRCLHDLRDDMLHEQRAMNLLPPGPDDVWRRMLGLYGRHVFALMVRYLDDATQREALLAEAEELLAVLVAGTQALYPGKTPKA</sequence>
<evidence type="ECO:0000259" key="3">
    <source>
        <dbReference type="PROSITE" id="PS50977"/>
    </source>
</evidence>
<dbReference type="PANTHER" id="PTHR47752:SF1">
    <property type="entry name" value="HTH-TYPE TRANSCRIPTIONAL REPRESSOR FABR"/>
    <property type="match status" value="1"/>
</dbReference>
<dbReference type="InterPro" id="IPR001647">
    <property type="entry name" value="HTH_TetR"/>
</dbReference>